<sequence>MKTNHCTLTGAATAQESCCTCAKLLASVPQYSAATEKPLPSDRRLECCARVICGNCIHVRPVTILLPPASNWKKGTKLTVTQNNPRFASYCPYCQTSSTPSLLPTNLKDPPSYTPATHLSSAPPPPYTPGASAAIPPNDEKTATTTTPTPTPPEDTLHFLNHDHDTIPSLSLRYGVPADILRRANNLTSDHLLHARRTVLIPGEYYPAGVSLSPRPVEGEEEELRKSRIRRFMTGCKVSDYDVAVLYLEQAEYDLAVAMEAYFADEAWEREHPVQEGGKKPRNRGPFWRGSA</sequence>
<evidence type="ECO:0000313" key="3">
    <source>
        <dbReference type="EMBL" id="OLN93929.1"/>
    </source>
</evidence>
<name>A0A1Q8S061_9PEZI</name>
<gene>
    <name evidence="3" type="ORF">CCHL11_03487</name>
</gene>
<dbReference type="InterPro" id="IPR036779">
    <property type="entry name" value="LysM_dom_sf"/>
</dbReference>
<dbReference type="AlphaFoldDB" id="A0A1Q8S061"/>
<evidence type="ECO:0000256" key="1">
    <source>
        <dbReference type="SAM" id="MobiDB-lite"/>
    </source>
</evidence>
<dbReference type="InterPro" id="IPR018392">
    <property type="entry name" value="LysM"/>
</dbReference>
<comment type="caution">
    <text evidence="3">The sequence shown here is derived from an EMBL/GenBank/DDBJ whole genome shotgun (WGS) entry which is preliminary data.</text>
</comment>
<dbReference type="PANTHER" id="PTHR20932:SF31">
    <property type="entry name" value="RING-TYPE DOMAIN-CONTAINING PROTEIN"/>
    <property type="match status" value="1"/>
</dbReference>
<dbReference type="Gene3D" id="3.10.350.10">
    <property type="entry name" value="LysM domain"/>
    <property type="match status" value="1"/>
</dbReference>
<dbReference type="PANTHER" id="PTHR20932">
    <property type="entry name" value="LYSM AND PUTATIVE PEPTIDOGLYCAN-BINDING DOMAIN-CONTAINING PROTEIN"/>
    <property type="match status" value="1"/>
</dbReference>
<accession>A0A1Q8S061</accession>
<organism evidence="3 4">
    <name type="scientific">Colletotrichum chlorophyti</name>
    <dbReference type="NCBI Taxonomy" id="708187"/>
    <lineage>
        <taxon>Eukaryota</taxon>
        <taxon>Fungi</taxon>
        <taxon>Dikarya</taxon>
        <taxon>Ascomycota</taxon>
        <taxon>Pezizomycotina</taxon>
        <taxon>Sordariomycetes</taxon>
        <taxon>Hypocreomycetidae</taxon>
        <taxon>Glomerellales</taxon>
        <taxon>Glomerellaceae</taxon>
        <taxon>Colletotrichum</taxon>
    </lineage>
</organism>
<dbReference type="Pfam" id="PF01476">
    <property type="entry name" value="LysM"/>
    <property type="match status" value="1"/>
</dbReference>
<dbReference type="CDD" id="cd00118">
    <property type="entry name" value="LysM"/>
    <property type="match status" value="1"/>
</dbReference>
<feature type="region of interest" description="Disordered" evidence="1">
    <location>
        <begin position="102"/>
        <end position="162"/>
    </location>
</feature>
<feature type="domain" description="LysM" evidence="2">
    <location>
        <begin position="165"/>
        <end position="202"/>
    </location>
</feature>
<dbReference type="Pfam" id="PF14555">
    <property type="entry name" value="UBA_4"/>
    <property type="match status" value="1"/>
</dbReference>
<keyword evidence="4" id="KW-1185">Reference proteome</keyword>
<dbReference type="OrthoDB" id="2107166at2759"/>
<dbReference type="Proteomes" id="UP000186583">
    <property type="component" value="Unassembled WGS sequence"/>
</dbReference>
<feature type="region of interest" description="Disordered" evidence="1">
    <location>
        <begin position="272"/>
        <end position="292"/>
    </location>
</feature>
<proteinExistence type="predicted"/>
<protein>
    <recommendedName>
        <fullName evidence="2">LysM domain-containing protein</fullName>
    </recommendedName>
</protein>
<dbReference type="InterPro" id="IPR045030">
    <property type="entry name" value="LYSM1-4"/>
</dbReference>
<dbReference type="EMBL" id="MPGH01000048">
    <property type="protein sequence ID" value="OLN93929.1"/>
    <property type="molecule type" value="Genomic_DNA"/>
</dbReference>
<evidence type="ECO:0000313" key="4">
    <source>
        <dbReference type="Proteomes" id="UP000186583"/>
    </source>
</evidence>
<evidence type="ECO:0000259" key="2">
    <source>
        <dbReference type="Pfam" id="PF01476"/>
    </source>
</evidence>
<reference evidence="3 4" key="1">
    <citation type="submission" date="2016-11" db="EMBL/GenBank/DDBJ databases">
        <title>Draft Genome Assembly of Colletotrichum chlorophyti a pathogen of herbaceous plants.</title>
        <authorList>
            <person name="Gan P."/>
            <person name="Narusaka M."/>
            <person name="Tsushima A."/>
            <person name="Narusaka Y."/>
            <person name="Takano Y."/>
            <person name="Shirasu K."/>
        </authorList>
    </citation>
    <scope>NUCLEOTIDE SEQUENCE [LARGE SCALE GENOMIC DNA]</scope>
    <source>
        <strain evidence="3 4">NTL11</strain>
    </source>
</reference>